<dbReference type="Proteomes" id="UP001153269">
    <property type="component" value="Unassembled WGS sequence"/>
</dbReference>
<organism evidence="2 3">
    <name type="scientific">Pleuronectes platessa</name>
    <name type="common">European plaice</name>
    <dbReference type="NCBI Taxonomy" id="8262"/>
    <lineage>
        <taxon>Eukaryota</taxon>
        <taxon>Metazoa</taxon>
        <taxon>Chordata</taxon>
        <taxon>Craniata</taxon>
        <taxon>Vertebrata</taxon>
        <taxon>Euteleostomi</taxon>
        <taxon>Actinopterygii</taxon>
        <taxon>Neopterygii</taxon>
        <taxon>Teleostei</taxon>
        <taxon>Neoteleostei</taxon>
        <taxon>Acanthomorphata</taxon>
        <taxon>Carangaria</taxon>
        <taxon>Pleuronectiformes</taxon>
        <taxon>Pleuronectoidei</taxon>
        <taxon>Pleuronectidae</taxon>
        <taxon>Pleuronectes</taxon>
    </lineage>
</organism>
<comment type="caution">
    <text evidence="2">The sequence shown here is derived from an EMBL/GenBank/DDBJ whole genome shotgun (WGS) entry which is preliminary data.</text>
</comment>
<feature type="compositionally biased region" description="Polar residues" evidence="1">
    <location>
        <begin position="122"/>
        <end position="134"/>
    </location>
</feature>
<dbReference type="AlphaFoldDB" id="A0A9N7W3L1"/>
<gene>
    <name evidence="2" type="ORF">PLEPLA_LOCUS48239</name>
</gene>
<dbReference type="EMBL" id="CADEAL010004475">
    <property type="protein sequence ID" value="CAB1460388.1"/>
    <property type="molecule type" value="Genomic_DNA"/>
</dbReference>
<evidence type="ECO:0000256" key="1">
    <source>
        <dbReference type="SAM" id="MobiDB-lite"/>
    </source>
</evidence>
<proteinExistence type="predicted"/>
<keyword evidence="3" id="KW-1185">Reference proteome</keyword>
<accession>A0A9N7W3L1</accession>
<reference evidence="2" key="1">
    <citation type="submission" date="2020-03" db="EMBL/GenBank/DDBJ databases">
        <authorList>
            <person name="Weist P."/>
        </authorList>
    </citation>
    <scope>NUCLEOTIDE SEQUENCE</scope>
</reference>
<feature type="region of interest" description="Disordered" evidence="1">
    <location>
        <begin position="111"/>
        <end position="144"/>
    </location>
</feature>
<sequence length="144" mass="15521">MQDVPHINTRRGTGSKRPLVQRGMGETSEEKRAEGVTDTRSPSLARGGALPRTSHTDKQAACAVTDPATPVRAAVQMYGLGDRSLYNEQDSYSSLPLNKLLCLENVIDMIGPDRTHQDLPGPTSNGQDPSGPTRTRQDPLTAVL</sequence>
<evidence type="ECO:0000313" key="2">
    <source>
        <dbReference type="EMBL" id="CAB1460388.1"/>
    </source>
</evidence>
<name>A0A9N7W3L1_PLEPL</name>
<feature type="region of interest" description="Disordered" evidence="1">
    <location>
        <begin position="1"/>
        <end position="64"/>
    </location>
</feature>
<feature type="compositionally biased region" description="Basic and acidic residues" evidence="1">
    <location>
        <begin position="28"/>
        <end position="37"/>
    </location>
</feature>
<evidence type="ECO:0000313" key="3">
    <source>
        <dbReference type="Proteomes" id="UP001153269"/>
    </source>
</evidence>
<protein>
    <submittedName>
        <fullName evidence="2">Uncharacterized protein</fullName>
    </submittedName>
</protein>